<dbReference type="Proteomes" id="UP000276133">
    <property type="component" value="Unassembled WGS sequence"/>
</dbReference>
<dbReference type="GO" id="GO:0032456">
    <property type="term" value="P:endocytic recycling"/>
    <property type="evidence" value="ECO:0007669"/>
    <property type="project" value="InterPro"/>
</dbReference>
<dbReference type="GO" id="GO:1990745">
    <property type="term" value="C:EARP complex"/>
    <property type="evidence" value="ECO:0007669"/>
    <property type="project" value="InterPro"/>
</dbReference>
<sequence>KKDKKVELQMAEETSDTKNPEYISNPFVQKELYDLIEKVYFTNFTNQTVDQEKTSEYNDTADFELKNLDYESPDVKINVKNVIKKLQIQHEIVGRKLSDIILQNSQSYSKELKRVSDFKQVLEDSYQICRISRRSLSMCLNSYIYSQLRLLTRQSKKIQLIKLLETIEDIKGLTNITNNIIHLIGVSTRDYLQALNLCSKIEKSFEKYDHLRCINCLRGLKKTIEECYKLIEENSMASLLKSCRKYDESLFANACLSCQKLNNFKNFFQKLNENFVNTINNVSLQTLKRLIVSRRFPLDGNEISNQVLAAQVEKFIAELKQKNFTNELFSEEDDELVERCTKKRLSPIFLKNINI</sequence>
<proteinExistence type="predicted"/>
<dbReference type="PANTHER" id="PTHR13258:SF0">
    <property type="entry name" value="SYNDETIN"/>
    <property type="match status" value="1"/>
</dbReference>
<name>A0A3M7SMM9_BRAPC</name>
<dbReference type="STRING" id="10195.A0A3M7SMM9"/>
<keyword evidence="1" id="KW-0813">Transport</keyword>
<keyword evidence="3" id="KW-0175">Coiled coil</keyword>
<feature type="domain" description="Vacuolar protein sorting-associated protein 54 N-terminal" evidence="4">
    <location>
        <begin position="57"/>
        <end position="289"/>
    </location>
</feature>
<evidence type="ECO:0000259" key="4">
    <source>
        <dbReference type="Pfam" id="PF10475"/>
    </source>
</evidence>
<gene>
    <name evidence="5" type="ORF">BpHYR1_046917</name>
</gene>
<evidence type="ECO:0000256" key="1">
    <source>
        <dbReference type="ARBA" id="ARBA00022448"/>
    </source>
</evidence>
<dbReference type="PANTHER" id="PTHR13258">
    <property type="entry name" value="SYNDETIN"/>
    <property type="match status" value="1"/>
</dbReference>
<keyword evidence="6" id="KW-1185">Reference proteome</keyword>
<dbReference type="EMBL" id="REGN01001126">
    <property type="protein sequence ID" value="RNA36788.1"/>
    <property type="molecule type" value="Genomic_DNA"/>
</dbReference>
<evidence type="ECO:0000313" key="6">
    <source>
        <dbReference type="Proteomes" id="UP000276133"/>
    </source>
</evidence>
<accession>A0A3M7SMM9</accession>
<dbReference type="InterPro" id="IPR019515">
    <property type="entry name" value="VPS54_N"/>
</dbReference>
<dbReference type="GO" id="GO:0042147">
    <property type="term" value="P:retrograde transport, endosome to Golgi"/>
    <property type="evidence" value="ECO:0007669"/>
    <property type="project" value="InterPro"/>
</dbReference>
<dbReference type="GO" id="GO:0000149">
    <property type="term" value="F:SNARE binding"/>
    <property type="evidence" value="ECO:0007669"/>
    <property type="project" value="TreeGrafter"/>
</dbReference>
<evidence type="ECO:0000256" key="2">
    <source>
        <dbReference type="ARBA" id="ARBA00022927"/>
    </source>
</evidence>
<feature type="non-terminal residue" evidence="5">
    <location>
        <position position="1"/>
    </location>
</feature>
<protein>
    <submittedName>
        <fullName evidence="5">Syndetin isoform X1</fullName>
    </submittedName>
</protein>
<dbReference type="GO" id="GO:0005829">
    <property type="term" value="C:cytosol"/>
    <property type="evidence" value="ECO:0007669"/>
    <property type="project" value="GOC"/>
</dbReference>
<keyword evidence="2" id="KW-0653">Protein transport</keyword>
<dbReference type="InterPro" id="IPR040047">
    <property type="entry name" value="VPS50"/>
</dbReference>
<comment type="caution">
    <text evidence="5">The sequence shown here is derived from an EMBL/GenBank/DDBJ whole genome shotgun (WGS) entry which is preliminary data.</text>
</comment>
<evidence type="ECO:0000256" key="3">
    <source>
        <dbReference type="ARBA" id="ARBA00023054"/>
    </source>
</evidence>
<dbReference type="GO" id="GO:0015031">
    <property type="term" value="P:protein transport"/>
    <property type="evidence" value="ECO:0007669"/>
    <property type="project" value="UniProtKB-KW"/>
</dbReference>
<organism evidence="5 6">
    <name type="scientific">Brachionus plicatilis</name>
    <name type="common">Marine rotifer</name>
    <name type="synonym">Brachionus muelleri</name>
    <dbReference type="NCBI Taxonomy" id="10195"/>
    <lineage>
        <taxon>Eukaryota</taxon>
        <taxon>Metazoa</taxon>
        <taxon>Spiralia</taxon>
        <taxon>Gnathifera</taxon>
        <taxon>Rotifera</taxon>
        <taxon>Eurotatoria</taxon>
        <taxon>Monogononta</taxon>
        <taxon>Pseudotrocha</taxon>
        <taxon>Ploima</taxon>
        <taxon>Brachionidae</taxon>
        <taxon>Brachionus</taxon>
    </lineage>
</organism>
<dbReference type="Pfam" id="PF10475">
    <property type="entry name" value="Vps54_N"/>
    <property type="match status" value="1"/>
</dbReference>
<reference evidence="5 6" key="1">
    <citation type="journal article" date="2018" name="Sci. Rep.">
        <title>Genomic signatures of local adaptation to the degree of environmental predictability in rotifers.</title>
        <authorList>
            <person name="Franch-Gras L."/>
            <person name="Hahn C."/>
            <person name="Garcia-Roger E.M."/>
            <person name="Carmona M.J."/>
            <person name="Serra M."/>
            <person name="Gomez A."/>
        </authorList>
    </citation>
    <scope>NUCLEOTIDE SEQUENCE [LARGE SCALE GENOMIC DNA]</scope>
    <source>
        <strain evidence="5">HYR1</strain>
    </source>
</reference>
<evidence type="ECO:0000313" key="5">
    <source>
        <dbReference type="EMBL" id="RNA36788.1"/>
    </source>
</evidence>
<dbReference type="AlphaFoldDB" id="A0A3M7SMM9"/>